<feature type="compositionally biased region" description="Polar residues" evidence="1">
    <location>
        <begin position="673"/>
        <end position="691"/>
    </location>
</feature>
<dbReference type="Proteomes" id="UP000754883">
    <property type="component" value="Unassembled WGS sequence"/>
</dbReference>
<feature type="region of interest" description="Disordered" evidence="1">
    <location>
        <begin position="536"/>
        <end position="773"/>
    </location>
</feature>
<evidence type="ECO:0000313" key="3">
    <source>
        <dbReference type="Proteomes" id="UP000754883"/>
    </source>
</evidence>
<dbReference type="AlphaFoldDB" id="A0A9N9UI73"/>
<feature type="region of interest" description="Disordered" evidence="1">
    <location>
        <begin position="484"/>
        <end position="517"/>
    </location>
</feature>
<reference evidence="3" key="1">
    <citation type="submission" date="2019-06" db="EMBL/GenBank/DDBJ databases">
        <authorList>
            <person name="Broberg M."/>
        </authorList>
    </citation>
    <scope>NUCLEOTIDE SEQUENCE [LARGE SCALE GENOMIC DNA]</scope>
</reference>
<feature type="compositionally biased region" description="Acidic residues" evidence="1">
    <location>
        <begin position="715"/>
        <end position="725"/>
    </location>
</feature>
<organism evidence="2 3">
    <name type="scientific">Clonostachys byssicola</name>
    <dbReference type="NCBI Taxonomy" id="160290"/>
    <lineage>
        <taxon>Eukaryota</taxon>
        <taxon>Fungi</taxon>
        <taxon>Dikarya</taxon>
        <taxon>Ascomycota</taxon>
        <taxon>Pezizomycotina</taxon>
        <taxon>Sordariomycetes</taxon>
        <taxon>Hypocreomycetidae</taxon>
        <taxon>Hypocreales</taxon>
        <taxon>Bionectriaceae</taxon>
        <taxon>Clonostachys</taxon>
    </lineage>
</organism>
<feature type="compositionally biased region" description="Gly residues" evidence="1">
    <location>
        <begin position="249"/>
        <end position="258"/>
    </location>
</feature>
<feature type="compositionally biased region" description="Basic residues" evidence="1">
    <location>
        <begin position="734"/>
        <end position="750"/>
    </location>
</feature>
<dbReference type="OrthoDB" id="5152105at2759"/>
<feature type="region of interest" description="Disordered" evidence="1">
    <location>
        <begin position="247"/>
        <end position="281"/>
    </location>
</feature>
<feature type="compositionally biased region" description="Pro residues" evidence="1">
    <location>
        <begin position="500"/>
        <end position="516"/>
    </location>
</feature>
<accession>A0A9N9UI73</accession>
<evidence type="ECO:0000256" key="1">
    <source>
        <dbReference type="SAM" id="MobiDB-lite"/>
    </source>
</evidence>
<feature type="compositionally biased region" description="Low complexity" evidence="1">
    <location>
        <begin position="563"/>
        <end position="573"/>
    </location>
</feature>
<feature type="compositionally biased region" description="Polar residues" evidence="1">
    <location>
        <begin position="623"/>
        <end position="634"/>
    </location>
</feature>
<sequence>MCFRLATHITNCETRLISTLEVRHPELTYDIYNPFEDPRTCEHYVDQDDDNVTLCAVHGTCCQVSFEDVCVSWVNFGGPGGIIKCRGFKEFFHVIIPINGYNVEINRQFIGPDRNAVRLTDEEAQSLYDAQVAYFNEGGRVRVVLEDDNSQWITQANPPYDWRPTIDTTVPQNVDMLARFDTALERWKSTCVLLKIVHDPQQHENMKATQSEAPYWYQILRVPRPGHEGTPLPGPEGFVDDQVLEAGEGPAGPAGMDGGLVDSPGGNQNHLLAEQESSDESIPFLSEASSDGPNQIFSATPEEENEAVLEGNDEVVLEGDGEQEPPLAPAASGGLAPVAVLGDEPAGRQPQVPFGQVSGHGQLYGAAQAAVQALANPGGSAEQLSAMRDEIVQQPPGTAPGVRVEDGWVGIPVTGMVWLPAEGLLNPSPGGQYPARFYLDNVDDRGHHREPDALLRLPAGILWRLLNNVPRDVPQANLAQANLPQVQPPQGQPSQGQPPQGQPPQVPPPQVPPPQVHIPQANLSQANIRPEDIPVQSIEDENGDGPPWSPLADPGVPGGSGEGDSSTNTNTTRGSGGNQGNNEPLPPTQSPSGGVGDSSTNTNTTRGSGGNKENEEPLPPTQSPSNRQTQSAVRQPTPILVQSLPLQELGNGADGSQQSGPLLLANPLGLQEGGNSQEGRLLSDMSNSALQEQEIAPGAAGSSVSRKTRKRAAANEDDDEVEEEPAPPQPTRRQPTRRQPARRQPAKRRRVETPVNEPVDKSMEESVEGPVEGPVEEPVVEFRYKFRQRGKVNYKY</sequence>
<gene>
    <name evidence="2" type="ORF">CBYS24578_00005266</name>
</gene>
<dbReference type="EMBL" id="CABFNO020001467">
    <property type="protein sequence ID" value="CAG9989576.1"/>
    <property type="molecule type" value="Genomic_DNA"/>
</dbReference>
<keyword evidence="3" id="KW-1185">Reference proteome</keyword>
<proteinExistence type="predicted"/>
<name>A0A9N9UI73_9HYPO</name>
<comment type="caution">
    <text evidence="2">The sequence shown here is derived from an EMBL/GenBank/DDBJ whole genome shotgun (WGS) entry which is preliminary data.</text>
</comment>
<protein>
    <submittedName>
        <fullName evidence="2">Uncharacterized protein</fullName>
    </submittedName>
</protein>
<reference evidence="2 3" key="2">
    <citation type="submission" date="2021-10" db="EMBL/GenBank/DDBJ databases">
        <authorList>
            <person name="Piombo E."/>
        </authorList>
    </citation>
    <scope>NUCLEOTIDE SEQUENCE [LARGE SCALE GENOMIC DNA]</scope>
</reference>
<evidence type="ECO:0000313" key="2">
    <source>
        <dbReference type="EMBL" id="CAG9989576.1"/>
    </source>
</evidence>